<dbReference type="AlphaFoldDB" id="A0A3N6NA97"/>
<keyword evidence="2" id="KW-1185">Reference proteome</keyword>
<sequence>MRVFAAQIVARIREMRAREPKRPIILSPFHYLSQYANVCIVEHVRRGLGIDSISLVSGVPRDVYGDDAAMIPSIRVLHTYAESPEERNSLGLRVVRALRREGVAVLFADVPPFTLAKFPMETVDVLLQGRHARVHAGVFRLGAPLDAYLLSFYLRFERGRFGMRIFEPIALAEVDAPQRLADDIDIACKENYPHWLYAGHPCVYHFAPTR</sequence>
<gene>
    <name evidence="1" type="ORF">D1Y85_07570</name>
</gene>
<evidence type="ECO:0000313" key="1">
    <source>
        <dbReference type="EMBL" id="RQH08031.1"/>
    </source>
</evidence>
<reference evidence="1 2" key="1">
    <citation type="submission" date="2018-11" db="EMBL/GenBank/DDBJ databases">
        <title>Paraburkholderia sp. DHOA04, isolated from soil.</title>
        <authorList>
            <person name="Gao Z.-H."/>
            <person name="Qiu L.-H."/>
            <person name="Fu J.-C."/>
        </authorList>
    </citation>
    <scope>NUCLEOTIDE SEQUENCE [LARGE SCALE GENOMIC DNA]</scope>
    <source>
        <strain evidence="1 2">DHOA04</strain>
    </source>
</reference>
<evidence type="ECO:0000313" key="2">
    <source>
        <dbReference type="Proteomes" id="UP000272778"/>
    </source>
</evidence>
<dbReference type="EMBL" id="RQIS01000004">
    <property type="protein sequence ID" value="RQH08031.1"/>
    <property type="molecule type" value="Genomic_DNA"/>
</dbReference>
<dbReference type="Proteomes" id="UP000272778">
    <property type="component" value="Unassembled WGS sequence"/>
</dbReference>
<dbReference type="OrthoDB" id="8990510at2"/>
<proteinExistence type="predicted"/>
<comment type="caution">
    <text evidence="1">The sequence shown here is derived from an EMBL/GenBank/DDBJ whole genome shotgun (WGS) entry which is preliminary data.</text>
</comment>
<accession>A0A3N6NA97</accession>
<name>A0A3N6NA97_9BURK</name>
<protein>
    <submittedName>
        <fullName evidence="1">Uncharacterized protein</fullName>
    </submittedName>
</protein>
<organism evidence="1 2">
    <name type="scientific">Paraburkholderia dinghuensis</name>
    <dbReference type="NCBI Taxonomy" id="2305225"/>
    <lineage>
        <taxon>Bacteria</taxon>
        <taxon>Pseudomonadati</taxon>
        <taxon>Pseudomonadota</taxon>
        <taxon>Betaproteobacteria</taxon>
        <taxon>Burkholderiales</taxon>
        <taxon>Burkholderiaceae</taxon>
        <taxon>Paraburkholderia</taxon>
    </lineage>
</organism>